<protein>
    <submittedName>
        <fullName evidence="2">Uncharacterized protein</fullName>
    </submittedName>
</protein>
<dbReference type="Proteomes" id="UP000040576">
    <property type="component" value="Unassembled WGS sequence"/>
</dbReference>
<proteinExistence type="predicted"/>
<gene>
    <name evidence="2" type="ORF">BT1A1_3076</name>
</gene>
<reference evidence="2 3" key="1">
    <citation type="submission" date="2014-07" db="EMBL/GenBank/DDBJ databases">
        <authorList>
            <person name="Wibberg Daniel"/>
        </authorList>
    </citation>
    <scope>NUCLEOTIDE SEQUENCE [LARGE SCALE GENOMIC DNA]</scope>
</reference>
<evidence type="ECO:0000313" key="3">
    <source>
        <dbReference type="Proteomes" id="UP000040576"/>
    </source>
</evidence>
<organism evidence="2 3">
    <name type="scientific">Caldibacillus thermoamylovorans</name>
    <dbReference type="NCBI Taxonomy" id="35841"/>
    <lineage>
        <taxon>Bacteria</taxon>
        <taxon>Bacillati</taxon>
        <taxon>Bacillota</taxon>
        <taxon>Bacilli</taxon>
        <taxon>Bacillales</taxon>
        <taxon>Bacillaceae</taxon>
        <taxon>Caldibacillus</taxon>
    </lineage>
</organism>
<evidence type="ECO:0000313" key="2">
    <source>
        <dbReference type="EMBL" id="CEE02863.1"/>
    </source>
</evidence>
<name>A0A090J2L8_9BACI</name>
<dbReference type="EMBL" id="CCRF01000089">
    <property type="protein sequence ID" value="CEE02863.1"/>
    <property type="molecule type" value="Genomic_DNA"/>
</dbReference>
<evidence type="ECO:0000256" key="1">
    <source>
        <dbReference type="SAM" id="Coils"/>
    </source>
</evidence>
<sequence length="78" mass="9373">MDKRFDKVDGRLDKLEEGQVEIKNLIKHHTTLFSENFTDIRKEMRIQNQETKSDINLLFKEVETLKRKTNKIEQRLGL</sequence>
<keyword evidence="1" id="KW-0175">Coiled coil</keyword>
<keyword evidence="3" id="KW-1185">Reference proteome</keyword>
<dbReference type="AlphaFoldDB" id="A0A090J2L8"/>
<feature type="coiled-coil region" evidence="1">
    <location>
        <begin position="48"/>
        <end position="75"/>
    </location>
</feature>
<accession>A0A090J2L8</accession>